<dbReference type="EMBL" id="UGTP01000005">
    <property type="protein sequence ID" value="SUC37961.1"/>
    <property type="molecule type" value="Genomic_DNA"/>
</dbReference>
<evidence type="ECO:0000313" key="2">
    <source>
        <dbReference type="Proteomes" id="UP000254235"/>
    </source>
</evidence>
<protein>
    <submittedName>
        <fullName evidence="1">Uncharacterized protein</fullName>
    </submittedName>
</protein>
<name>A0A379GAN3_9BACT</name>
<dbReference type="Proteomes" id="UP000254235">
    <property type="component" value="Unassembled WGS sequence"/>
</dbReference>
<evidence type="ECO:0000313" key="1">
    <source>
        <dbReference type="EMBL" id="SUC37961.1"/>
    </source>
</evidence>
<proteinExistence type="predicted"/>
<reference evidence="1 2" key="1">
    <citation type="submission" date="2018-06" db="EMBL/GenBank/DDBJ databases">
        <authorList>
            <consortium name="Pathogen Informatics"/>
            <person name="Doyle S."/>
        </authorList>
    </citation>
    <scope>NUCLEOTIDE SEQUENCE [LARGE SCALE GENOMIC DNA]</scope>
    <source>
        <strain evidence="1 2">NCTC13043</strain>
    </source>
</reference>
<sequence length="196" mass="23273">MLIMKYFELQFYDNDSYLLNVSKVDRHKYITCPTCKMILNKRSLIEELLPTYKIKRKKYHLSGSYDGFKMVSQKFKDLYEISNWQGLMFYSIPKSKGFYLIECSQQIMLNEAKRPIEFENKCNECGSYMGIYGSVPLYIDADVCQKLKPNTFYRSNLEFGFDFEQDYCLFASQEITEKLIEHKLIIEKDLIEVCSI</sequence>
<organism evidence="1 2">
    <name type="scientific">Prevotella pallens</name>
    <dbReference type="NCBI Taxonomy" id="60133"/>
    <lineage>
        <taxon>Bacteria</taxon>
        <taxon>Pseudomonadati</taxon>
        <taxon>Bacteroidota</taxon>
        <taxon>Bacteroidia</taxon>
        <taxon>Bacteroidales</taxon>
        <taxon>Prevotellaceae</taxon>
        <taxon>Prevotella</taxon>
    </lineage>
</organism>
<dbReference type="AlphaFoldDB" id="A0A379GAN3"/>
<accession>A0A379GAN3</accession>
<gene>
    <name evidence="1" type="ORF">NCTC13043_02460</name>
</gene>